<dbReference type="Proteomes" id="UP000242814">
    <property type="component" value="Unassembled WGS sequence"/>
</dbReference>
<feature type="compositionally biased region" description="Low complexity" evidence="1">
    <location>
        <begin position="129"/>
        <end position="141"/>
    </location>
</feature>
<dbReference type="VEuPathDB" id="FungiDB:PABG_03084"/>
<feature type="region of interest" description="Disordered" evidence="1">
    <location>
        <begin position="1"/>
        <end position="24"/>
    </location>
</feature>
<gene>
    <name evidence="2" type="ORF">ACO22_06035</name>
</gene>
<dbReference type="EMBL" id="LZYO01000300">
    <property type="protein sequence ID" value="ODH19954.1"/>
    <property type="molecule type" value="Genomic_DNA"/>
</dbReference>
<protein>
    <recommendedName>
        <fullName evidence="4">DRBM domain-containing protein</fullName>
    </recommendedName>
</protein>
<evidence type="ECO:0000256" key="1">
    <source>
        <dbReference type="SAM" id="MobiDB-lite"/>
    </source>
</evidence>
<dbReference type="Gene3D" id="3.30.160.20">
    <property type="match status" value="1"/>
</dbReference>
<organism evidence="2 3">
    <name type="scientific">Paracoccidioides brasiliensis</name>
    <dbReference type="NCBI Taxonomy" id="121759"/>
    <lineage>
        <taxon>Eukaryota</taxon>
        <taxon>Fungi</taxon>
        <taxon>Dikarya</taxon>
        <taxon>Ascomycota</taxon>
        <taxon>Pezizomycotina</taxon>
        <taxon>Eurotiomycetes</taxon>
        <taxon>Eurotiomycetidae</taxon>
        <taxon>Onygenales</taxon>
        <taxon>Ajellomycetaceae</taxon>
        <taxon>Paracoccidioides</taxon>
    </lineage>
</organism>
<evidence type="ECO:0000313" key="3">
    <source>
        <dbReference type="Proteomes" id="UP000242814"/>
    </source>
</evidence>
<reference evidence="2 3" key="1">
    <citation type="submission" date="2016-06" db="EMBL/GenBank/DDBJ databases">
        <authorList>
            <person name="Kjaerup R.B."/>
            <person name="Dalgaard T.S."/>
            <person name="Juul-Madsen H.R."/>
        </authorList>
    </citation>
    <scope>NUCLEOTIDE SEQUENCE [LARGE SCALE GENOMIC DNA]</scope>
    <source>
        <strain evidence="2 3">Pb300</strain>
    </source>
</reference>
<name>A0A1D2J8L3_PARBR</name>
<proteinExistence type="predicted"/>
<feature type="region of interest" description="Disordered" evidence="1">
    <location>
        <begin position="122"/>
        <end position="170"/>
    </location>
</feature>
<comment type="caution">
    <text evidence="2">The sequence shown here is derived from an EMBL/GenBank/DDBJ whole genome shotgun (WGS) entry which is preliminary data.</text>
</comment>
<accession>A0A1D2J8L3</accession>
<evidence type="ECO:0000313" key="2">
    <source>
        <dbReference type="EMBL" id="ODH19954.1"/>
    </source>
</evidence>
<dbReference type="OMA" id="DPSYECY"/>
<evidence type="ECO:0008006" key="4">
    <source>
        <dbReference type="Google" id="ProtNLM"/>
    </source>
</evidence>
<sequence>MTEYESLCEPENKKESSNIDHMPQTTMLHPSGLCRRRRWPEPFYELYHCPTGYGCLVRVNHREYQTDVYCETETLARENAAMRAYLICRNFSVNDGMYPAGHDHGGIVQGIPVAIGTGRQSRFGDDMDASASGGSRSGGSSPESYDGGRLGRYHQPARLTRTLAYDPRSL</sequence>
<dbReference type="AlphaFoldDB" id="A0A1D2J8L3"/>
<dbReference type="VEuPathDB" id="FungiDB:PADG_01612"/>
<dbReference type="SUPFAM" id="SSF54768">
    <property type="entry name" value="dsRNA-binding domain-like"/>
    <property type="match status" value="1"/>
</dbReference>